<protein>
    <submittedName>
        <fullName evidence="1">Uncharacterized protein</fullName>
    </submittedName>
</protein>
<name>A0ACB8LXY0_CITSI</name>
<proteinExistence type="predicted"/>
<sequence length="1474" mass="162158">MYGQGSYNSQFGRGPPPPLQPPYRHQPPGPPPLPPHFQQGSLAPPPIFQRGLPIYQHSPPVPHPAVRQISPDAGVNNSQTYVPPNPAAHGSTPLTHMCSTDQQKMQLSSHLGTQNVHHMPASMPPHPPRELPPPSATVYRASVQLQSQQPGGEQDLPYMLNQPPPPPTSSSFTSDPFGSVVQSTGRNSRMPSLVSLPPPPPLPFNPPPIPSTRPPSTSPSSSSALHEAASNLTSSSKPFCSEVSTSDFFDKDVITYQVRHNVHQFDGSLIQEGSPSPPKPTEEKVVQKIEDLCQLIAKNGPDYEDLVRQNESGNPEFEFLFAGDPGSDAEIAHEYFLWTKKKCMLACELNEKRSESPLRTSGTDSSLQSNHLEVASRTYSPPDSDMEMEDDITLPGNDPGVNHSIEGTSGYDLIYSELDVKELSHKQQMTESKRAASTAPVILEQDRVVSKHDLVALERPAAKVCSPVISSADECPLNRNLEKSATTSVDDKFSSGALAAAQGVYSEKKSSQLIEGGSPFRLLHDYASDDISDNDKEPHGASALKDTSSVAVGASSPHRNIGLNISPKSVNFHEVSGREPEEIVMASITSGTTDENVLHKHKNQAYVGHAESPQDFQKKNALEDAGVEIRLNGNLQKEYAEKGAKSASNSLKVDEFGRLVREGASESDSDDSRYTGRQGKRGRSRSRSPLGRRRKGRLWRRRERRSRSRSWSPRKRRSRSRSPRNRRSSRSRSPRNRRSRSRSPVSKRVSSFCGDRMRRDRSQIPGCFDFRRGRCYRGASCRYLHHDSEKGDGSKRRRSKQQFMEVPPIPKDSNFEGEVKHNLQKESDQQHHVVKSSKMQLGQEMPGSFDQDSRLVDPHMVKSDTFKSHGDASPDILPRENSVTMPSQAKLHDPLLQNAECLPQQTDNSSISDSSPEQTPMNSVNKLPVSEALPNSIEFRHNSAQLPPPPPCSQGVTAHNVTQPPGDYNLVPESASFASQAASGERFRSNMIPSQQSNFFLPPIPSWTPLPPPPPIVSSQIRTYAAELPTPSQVGDFQQRSFHPMQEPNRSISCSEDFSSKPLPPYNLQSQQFTVQGLLREDQSSHLPTLGLRTSSSFPQGDNQLVPTTFSQELSASKLQPSPADNLHPGELLKSTSHIHLHLNQQQPPYSVHHSVSVSSSSKFPPDLQEVNQSSHPLNLEGSRNSTYYTHASTFEQSLSSKLSSDACRQEVTTYCGKYASPFDMSHARVEVRDTGSVGSRQATSSPNSPKAVGQNFPRSGGDQYDPLLDSFEPSSNLSYKTNNVNKWEPSSDSDIMLGHSGSNKPLDVEENNKKKATGGVVGVAATITAFNEEYGESADAEVGAVENESPNNPNGAGNLNSGEIEIDPIKSPSKSKNKESRSMKLFKVALADFVKEVLKPSWREGNMSKEAFKTIVKKTVDKVSGAMKNHQIPKSQAKIDQYIVSSQRKLTKLVMAKTSLALHSWSISFRYDL</sequence>
<evidence type="ECO:0000313" key="1">
    <source>
        <dbReference type="EMBL" id="KAH9778215.1"/>
    </source>
</evidence>
<dbReference type="Proteomes" id="UP000829398">
    <property type="component" value="Chromosome 3"/>
</dbReference>
<dbReference type="EMBL" id="CM039172">
    <property type="protein sequence ID" value="KAH9778215.1"/>
    <property type="molecule type" value="Genomic_DNA"/>
</dbReference>
<comment type="caution">
    <text evidence="1">The sequence shown here is derived from an EMBL/GenBank/DDBJ whole genome shotgun (WGS) entry which is preliminary data.</text>
</comment>
<accession>A0ACB8LXY0</accession>
<gene>
    <name evidence="1" type="ORF">KPL71_007277</name>
</gene>
<reference evidence="2" key="1">
    <citation type="journal article" date="2023" name="Hortic. Res.">
        <title>A chromosome-level phased genome enabling allele-level studies in sweet orange: a case study on citrus Huanglongbing tolerance.</title>
        <authorList>
            <person name="Wu B."/>
            <person name="Yu Q."/>
            <person name="Deng Z."/>
            <person name="Duan Y."/>
            <person name="Luo F."/>
            <person name="Gmitter F. Jr."/>
        </authorList>
    </citation>
    <scope>NUCLEOTIDE SEQUENCE [LARGE SCALE GENOMIC DNA]</scope>
    <source>
        <strain evidence="2">cv. Valencia</strain>
    </source>
</reference>
<evidence type="ECO:0000313" key="2">
    <source>
        <dbReference type="Proteomes" id="UP000829398"/>
    </source>
</evidence>
<keyword evidence="2" id="KW-1185">Reference proteome</keyword>
<organism evidence="1 2">
    <name type="scientific">Citrus sinensis</name>
    <name type="common">Sweet orange</name>
    <name type="synonym">Citrus aurantium var. sinensis</name>
    <dbReference type="NCBI Taxonomy" id="2711"/>
    <lineage>
        <taxon>Eukaryota</taxon>
        <taxon>Viridiplantae</taxon>
        <taxon>Streptophyta</taxon>
        <taxon>Embryophyta</taxon>
        <taxon>Tracheophyta</taxon>
        <taxon>Spermatophyta</taxon>
        <taxon>Magnoliopsida</taxon>
        <taxon>eudicotyledons</taxon>
        <taxon>Gunneridae</taxon>
        <taxon>Pentapetalae</taxon>
        <taxon>rosids</taxon>
        <taxon>malvids</taxon>
        <taxon>Sapindales</taxon>
        <taxon>Rutaceae</taxon>
        <taxon>Aurantioideae</taxon>
        <taxon>Citrus</taxon>
    </lineage>
</organism>